<dbReference type="NCBIfam" id="TIGR01726">
    <property type="entry name" value="HEQRo_perm_3TM"/>
    <property type="match status" value="1"/>
</dbReference>
<organism evidence="11 12">
    <name type="scientific">Rhodomicrobium udaipurense</name>
    <dbReference type="NCBI Taxonomy" id="1202716"/>
    <lineage>
        <taxon>Bacteria</taxon>
        <taxon>Pseudomonadati</taxon>
        <taxon>Pseudomonadota</taxon>
        <taxon>Alphaproteobacteria</taxon>
        <taxon>Hyphomicrobiales</taxon>
        <taxon>Hyphomicrobiaceae</taxon>
        <taxon>Rhodomicrobium</taxon>
    </lineage>
</organism>
<dbReference type="InterPro" id="IPR035906">
    <property type="entry name" value="MetI-like_sf"/>
</dbReference>
<comment type="caution">
    <text evidence="11">The sequence shown here is derived from an EMBL/GenBank/DDBJ whole genome shotgun (WGS) entry which is preliminary data.</text>
</comment>
<evidence type="ECO:0000256" key="2">
    <source>
        <dbReference type="ARBA" id="ARBA00010072"/>
    </source>
</evidence>
<evidence type="ECO:0000256" key="9">
    <source>
        <dbReference type="RuleBase" id="RU363032"/>
    </source>
</evidence>
<protein>
    <submittedName>
        <fullName evidence="11">ABC transporter permease subunit</fullName>
    </submittedName>
</protein>
<dbReference type="Pfam" id="PF00528">
    <property type="entry name" value="BPD_transp_1"/>
    <property type="match status" value="1"/>
</dbReference>
<dbReference type="CDD" id="cd06261">
    <property type="entry name" value="TM_PBP2"/>
    <property type="match status" value="1"/>
</dbReference>
<evidence type="ECO:0000256" key="4">
    <source>
        <dbReference type="ARBA" id="ARBA00022475"/>
    </source>
</evidence>
<gene>
    <name evidence="11" type="ORF">JDN41_08280</name>
</gene>
<keyword evidence="4" id="KW-1003">Cell membrane</keyword>
<feature type="transmembrane region" description="Helical" evidence="9">
    <location>
        <begin position="162"/>
        <end position="182"/>
    </location>
</feature>
<comment type="subcellular location">
    <subcellularLocation>
        <location evidence="1">Cell inner membrane</location>
        <topology evidence="1">Multi-pass membrane protein</topology>
    </subcellularLocation>
    <subcellularLocation>
        <location evidence="9">Cell membrane</location>
        <topology evidence="9">Multi-pass membrane protein</topology>
    </subcellularLocation>
</comment>
<dbReference type="GO" id="GO:0022857">
    <property type="term" value="F:transmembrane transporter activity"/>
    <property type="evidence" value="ECO:0007669"/>
    <property type="project" value="InterPro"/>
</dbReference>
<comment type="similarity">
    <text evidence="2">Belongs to the binding-protein-dependent transport system permease family. HisMQ subfamily.</text>
</comment>
<dbReference type="EMBL" id="JAEMUK010000015">
    <property type="protein sequence ID" value="MBJ7543554.1"/>
    <property type="molecule type" value="Genomic_DNA"/>
</dbReference>
<evidence type="ECO:0000256" key="7">
    <source>
        <dbReference type="ARBA" id="ARBA00022989"/>
    </source>
</evidence>
<dbReference type="PANTHER" id="PTHR30614:SF10">
    <property type="entry name" value="ARGININE ABC TRANSPORTER PERMEASE PROTEIN ARTM"/>
    <property type="match status" value="1"/>
</dbReference>
<dbReference type="InterPro" id="IPR043429">
    <property type="entry name" value="ArtM/GltK/GlnP/TcyL/YhdX-like"/>
</dbReference>
<keyword evidence="3 9" id="KW-0813">Transport</keyword>
<evidence type="ECO:0000256" key="8">
    <source>
        <dbReference type="ARBA" id="ARBA00023136"/>
    </source>
</evidence>
<dbReference type="InterPro" id="IPR000515">
    <property type="entry name" value="MetI-like"/>
</dbReference>
<keyword evidence="5" id="KW-0997">Cell inner membrane</keyword>
<accession>A0A8I1GEY0</accession>
<keyword evidence="12" id="KW-1185">Reference proteome</keyword>
<evidence type="ECO:0000313" key="11">
    <source>
        <dbReference type="EMBL" id="MBJ7543554.1"/>
    </source>
</evidence>
<dbReference type="InterPro" id="IPR010065">
    <property type="entry name" value="AA_ABC_transptr_permease_3TM"/>
</dbReference>
<dbReference type="RefSeq" id="WP_037239670.1">
    <property type="nucleotide sequence ID" value="NZ_JAEMUK010000015.1"/>
</dbReference>
<keyword evidence="7 9" id="KW-1133">Transmembrane helix</keyword>
<feature type="domain" description="ABC transmembrane type-1" evidence="10">
    <location>
        <begin position="18"/>
        <end position="215"/>
    </location>
</feature>
<dbReference type="PANTHER" id="PTHR30614">
    <property type="entry name" value="MEMBRANE COMPONENT OF AMINO ACID ABC TRANSPORTER"/>
    <property type="match status" value="1"/>
</dbReference>
<evidence type="ECO:0000256" key="5">
    <source>
        <dbReference type="ARBA" id="ARBA00022519"/>
    </source>
</evidence>
<dbReference type="PROSITE" id="PS50928">
    <property type="entry name" value="ABC_TM1"/>
    <property type="match status" value="1"/>
</dbReference>
<evidence type="ECO:0000256" key="6">
    <source>
        <dbReference type="ARBA" id="ARBA00022692"/>
    </source>
</evidence>
<dbReference type="GO" id="GO:0006865">
    <property type="term" value="P:amino acid transport"/>
    <property type="evidence" value="ECO:0007669"/>
    <property type="project" value="TreeGrafter"/>
</dbReference>
<feature type="transmembrane region" description="Helical" evidence="9">
    <location>
        <begin position="20"/>
        <end position="41"/>
    </location>
</feature>
<evidence type="ECO:0000259" key="10">
    <source>
        <dbReference type="PROSITE" id="PS50928"/>
    </source>
</evidence>
<evidence type="ECO:0000313" key="12">
    <source>
        <dbReference type="Proteomes" id="UP000623250"/>
    </source>
</evidence>
<dbReference type="GO" id="GO:0043190">
    <property type="term" value="C:ATP-binding cassette (ABC) transporter complex"/>
    <property type="evidence" value="ECO:0007669"/>
    <property type="project" value="InterPro"/>
</dbReference>
<dbReference type="Gene3D" id="1.10.3720.10">
    <property type="entry name" value="MetI-like"/>
    <property type="match status" value="1"/>
</dbReference>
<evidence type="ECO:0000256" key="1">
    <source>
        <dbReference type="ARBA" id="ARBA00004429"/>
    </source>
</evidence>
<dbReference type="Proteomes" id="UP000623250">
    <property type="component" value="Unassembled WGS sequence"/>
</dbReference>
<keyword evidence="8 9" id="KW-0472">Membrane</keyword>
<proteinExistence type="inferred from homology"/>
<keyword evidence="6 9" id="KW-0812">Transmembrane</keyword>
<sequence>MINWTLFERFGPRMVEGFAVTLELAFGSVLLGLLIAAPVALGRAYGGRALSGALFGYTYMMRGTPLLAQLFLVYYGSAQFQATLDAAGLWWLFRDPFYCSLLTFTLNTAAYQAEILAGAVRAVPRGQVEAAKAAAMSPALVARRIVLPQAARLALRPLGNELILMVKASALASVVTVYDLLATAKLAFQRTYDFQAYIAAALVYVLTVEIIRRVWNALDRRLNRHLIRA</sequence>
<feature type="transmembrane region" description="Helical" evidence="9">
    <location>
        <begin position="194"/>
        <end position="215"/>
    </location>
</feature>
<evidence type="ECO:0000256" key="3">
    <source>
        <dbReference type="ARBA" id="ARBA00022448"/>
    </source>
</evidence>
<dbReference type="AlphaFoldDB" id="A0A8I1GEY0"/>
<name>A0A8I1GEY0_9HYPH</name>
<dbReference type="SUPFAM" id="SSF161098">
    <property type="entry name" value="MetI-like"/>
    <property type="match status" value="1"/>
</dbReference>
<reference evidence="11 12" key="1">
    <citation type="submission" date="2020-12" db="EMBL/GenBank/DDBJ databases">
        <title>Revised draft genomes of Rhodomicrobium vannielii ATCC 17100 and Rhodomicrobium udaipurense JA643.</title>
        <authorList>
            <person name="Conners E.M."/>
            <person name="Davenport E.J."/>
            <person name="Bose A."/>
        </authorList>
    </citation>
    <scope>NUCLEOTIDE SEQUENCE [LARGE SCALE GENOMIC DNA]</scope>
    <source>
        <strain evidence="11 12">JA643</strain>
    </source>
</reference>